<keyword evidence="1" id="KW-0732">Signal</keyword>
<reference evidence="2 3" key="1">
    <citation type="submission" date="2020-01" db="EMBL/GenBank/DDBJ databases">
        <title>Draft genome sequence of Cand. Neptunochlamydia vexilliferae K9.</title>
        <authorList>
            <person name="Schulz F."/>
            <person name="Koestlbacher S."/>
            <person name="Wascher F."/>
            <person name="Pizzetti I."/>
            <person name="Horn M."/>
        </authorList>
    </citation>
    <scope>NUCLEOTIDE SEQUENCE [LARGE SCALE GENOMIC DNA]</scope>
    <source>
        <strain evidence="2 3">K9</strain>
    </source>
</reference>
<sequence>MLKLFILLLASPLWALQISNPVTVSFPEEAMIRECSVALNAKGDMAVVWNYSMEEGEEVIHVALRKTWGDWMLPKEVSFREDRVKEISLDVDPEGRVAAYWRGGNGFQASYKEEGSPWSLPGLLTKPGNFDQCMALSAEGEVMSSRCILGTIEVISRSRKGALQESYLIDPVQPVVFYSSIVKGSSGDALIVWPDYYHGGTKIKGSWNGDVPQSLFNIPSRFGLEQAVIHDVRGVFEESREGVLAWSQQYLFSPEGEQAPLLRAAIHLNESWSPIFDLAESRGDYGIASDSDGNVLIVWEKGGALKRVGEERFTPIELPEELIGCRDIKVKWNPKGKFVFFGKKGGVYGAEFCFEQRAFLSPVLIALNCRGYDAAFSANGRGLFAWISPGRFVKVVDLF</sequence>
<proteinExistence type="predicted"/>
<dbReference type="EMBL" id="JAAEJV010000045">
    <property type="protein sequence ID" value="MBF5059850.1"/>
    <property type="molecule type" value="Genomic_DNA"/>
</dbReference>
<evidence type="ECO:0000313" key="2">
    <source>
        <dbReference type="EMBL" id="MBF5059850.1"/>
    </source>
</evidence>
<feature type="chain" id="PRO_5045401180" evidence="1">
    <location>
        <begin position="16"/>
        <end position="399"/>
    </location>
</feature>
<feature type="signal peptide" evidence="1">
    <location>
        <begin position="1"/>
        <end position="15"/>
    </location>
</feature>
<dbReference type="Proteomes" id="UP001194714">
    <property type="component" value="Unassembled WGS sequence"/>
</dbReference>
<evidence type="ECO:0000256" key="1">
    <source>
        <dbReference type="SAM" id="SignalP"/>
    </source>
</evidence>
<accession>A0ABS0B0X6</accession>
<organism evidence="2 3">
    <name type="scientific">Candidatus Neptunichlamydia vexilliferae</name>
    <dbReference type="NCBI Taxonomy" id="1651774"/>
    <lineage>
        <taxon>Bacteria</taxon>
        <taxon>Pseudomonadati</taxon>
        <taxon>Chlamydiota</taxon>
        <taxon>Chlamydiia</taxon>
        <taxon>Parachlamydiales</taxon>
        <taxon>Simkaniaceae</taxon>
        <taxon>Candidatus Neptunichlamydia</taxon>
    </lineage>
</organism>
<protein>
    <submittedName>
        <fullName evidence="2">Uncharacterized protein</fullName>
    </submittedName>
</protein>
<dbReference type="SUPFAM" id="SSF69322">
    <property type="entry name" value="Tricorn protease domain 2"/>
    <property type="match status" value="1"/>
</dbReference>
<name>A0ABS0B0X6_9BACT</name>
<evidence type="ECO:0000313" key="3">
    <source>
        <dbReference type="Proteomes" id="UP001194714"/>
    </source>
</evidence>
<comment type="caution">
    <text evidence="2">The sequence shown here is derived from an EMBL/GenBank/DDBJ whole genome shotgun (WGS) entry which is preliminary data.</text>
</comment>
<keyword evidence="3" id="KW-1185">Reference proteome</keyword>
<gene>
    <name evidence="2" type="ORF">NEPTK9_001369</name>
</gene>
<dbReference type="RefSeq" id="WP_194848162.1">
    <property type="nucleotide sequence ID" value="NZ_JAAEJV010000045.1"/>
</dbReference>